<keyword evidence="2" id="KW-1185">Reference proteome</keyword>
<name>A0ACC0A1V9_CATRO</name>
<dbReference type="EMBL" id="CM044707">
    <property type="protein sequence ID" value="KAI5654525.1"/>
    <property type="molecule type" value="Genomic_DNA"/>
</dbReference>
<gene>
    <name evidence="1" type="ORF">M9H77_31712</name>
</gene>
<protein>
    <submittedName>
        <fullName evidence="1">Uncharacterized protein</fullName>
    </submittedName>
</protein>
<organism evidence="1 2">
    <name type="scientific">Catharanthus roseus</name>
    <name type="common">Madagascar periwinkle</name>
    <name type="synonym">Vinca rosea</name>
    <dbReference type="NCBI Taxonomy" id="4058"/>
    <lineage>
        <taxon>Eukaryota</taxon>
        <taxon>Viridiplantae</taxon>
        <taxon>Streptophyta</taxon>
        <taxon>Embryophyta</taxon>
        <taxon>Tracheophyta</taxon>
        <taxon>Spermatophyta</taxon>
        <taxon>Magnoliopsida</taxon>
        <taxon>eudicotyledons</taxon>
        <taxon>Gunneridae</taxon>
        <taxon>Pentapetalae</taxon>
        <taxon>asterids</taxon>
        <taxon>lamiids</taxon>
        <taxon>Gentianales</taxon>
        <taxon>Apocynaceae</taxon>
        <taxon>Rauvolfioideae</taxon>
        <taxon>Vinceae</taxon>
        <taxon>Catharanthinae</taxon>
        <taxon>Catharanthus</taxon>
    </lineage>
</organism>
<evidence type="ECO:0000313" key="2">
    <source>
        <dbReference type="Proteomes" id="UP001060085"/>
    </source>
</evidence>
<evidence type="ECO:0000313" key="1">
    <source>
        <dbReference type="EMBL" id="KAI5654525.1"/>
    </source>
</evidence>
<proteinExistence type="predicted"/>
<comment type="caution">
    <text evidence="1">The sequence shown here is derived from an EMBL/GenBank/DDBJ whole genome shotgun (WGS) entry which is preliminary data.</text>
</comment>
<sequence length="123" mass="14229">MKNFNFQGFQVGPNMVQAIQDWLISKSSFEEKSFHGLAIFYWKYIKYFGTISSSLMDVPEKKIGFPWQICLHLNEIASNQVPYFTTLYYSLEGFEGQVKASKLFTICSISKDHSREQFDGENG</sequence>
<accession>A0ACC0A1V9</accession>
<dbReference type="Proteomes" id="UP001060085">
    <property type="component" value="Linkage Group LG07"/>
</dbReference>
<reference evidence="2" key="1">
    <citation type="journal article" date="2023" name="Nat. Plants">
        <title>Single-cell RNA sequencing provides a high-resolution roadmap for understanding the multicellular compartmentation of specialized metabolism.</title>
        <authorList>
            <person name="Sun S."/>
            <person name="Shen X."/>
            <person name="Li Y."/>
            <person name="Li Y."/>
            <person name="Wang S."/>
            <person name="Li R."/>
            <person name="Zhang H."/>
            <person name="Shen G."/>
            <person name="Guo B."/>
            <person name="Wei J."/>
            <person name="Xu J."/>
            <person name="St-Pierre B."/>
            <person name="Chen S."/>
            <person name="Sun C."/>
        </authorList>
    </citation>
    <scope>NUCLEOTIDE SEQUENCE [LARGE SCALE GENOMIC DNA]</scope>
</reference>